<organism evidence="2 3">
    <name type="scientific">Antrodiella citrinella</name>
    <dbReference type="NCBI Taxonomy" id="2447956"/>
    <lineage>
        <taxon>Eukaryota</taxon>
        <taxon>Fungi</taxon>
        <taxon>Dikarya</taxon>
        <taxon>Basidiomycota</taxon>
        <taxon>Agaricomycotina</taxon>
        <taxon>Agaricomycetes</taxon>
        <taxon>Polyporales</taxon>
        <taxon>Steccherinaceae</taxon>
        <taxon>Antrodiella</taxon>
    </lineage>
</organism>
<comment type="caution">
    <text evidence="2">The sequence shown here is derived from an EMBL/GenBank/DDBJ whole genome shotgun (WGS) entry which is preliminary data.</text>
</comment>
<feature type="region of interest" description="Disordered" evidence="1">
    <location>
        <begin position="1"/>
        <end position="106"/>
    </location>
</feature>
<sequence>MTQAQRQESSAPPPPSSPPPVDTPALSKSTSPLQPALMGKPSSSSGHSLNLPVLETPKRKELPTLTDLLASSRKSKTRPRPPSRKLSSPAVDVTISSNYPNQHEAETRHNVLPVLLEDASVPDISPAKTYFSSPASGSAHSTPEHRRPRSPISPLFGTGGGNISMNMNISHFSPPFTSTQHGHGHEPGSGSSQYGGLGGESQRGHGLVRGSSGLFGMYNSQFDVEAQVGQVSDLLDRDVDFGEYLKDVDEDEEQEGKEEIAA</sequence>
<evidence type="ECO:0000313" key="3">
    <source>
        <dbReference type="Proteomes" id="UP000308730"/>
    </source>
</evidence>
<feature type="region of interest" description="Disordered" evidence="1">
    <location>
        <begin position="127"/>
        <end position="208"/>
    </location>
</feature>
<dbReference type="Proteomes" id="UP000308730">
    <property type="component" value="Unassembled WGS sequence"/>
</dbReference>
<proteinExistence type="predicted"/>
<protein>
    <submittedName>
        <fullName evidence="2">Uncharacterized protein</fullName>
    </submittedName>
</protein>
<feature type="compositionally biased region" description="Polar residues" evidence="1">
    <location>
        <begin position="130"/>
        <end position="141"/>
    </location>
</feature>
<accession>A0A4S4M7H1</accession>
<feature type="compositionally biased region" description="Pro residues" evidence="1">
    <location>
        <begin position="11"/>
        <end position="22"/>
    </location>
</feature>
<name>A0A4S4M7H1_9APHY</name>
<feature type="compositionally biased region" description="Polar residues" evidence="1">
    <location>
        <begin position="163"/>
        <end position="180"/>
    </location>
</feature>
<keyword evidence="3" id="KW-1185">Reference proteome</keyword>
<dbReference type="AlphaFoldDB" id="A0A4S4M7H1"/>
<dbReference type="EMBL" id="SGPM01000459">
    <property type="protein sequence ID" value="THH21244.1"/>
    <property type="molecule type" value="Genomic_DNA"/>
</dbReference>
<evidence type="ECO:0000256" key="1">
    <source>
        <dbReference type="SAM" id="MobiDB-lite"/>
    </source>
</evidence>
<gene>
    <name evidence="2" type="ORF">EUX98_g8423</name>
</gene>
<feature type="compositionally biased region" description="Basic residues" evidence="1">
    <location>
        <begin position="73"/>
        <end position="83"/>
    </location>
</feature>
<dbReference type="OrthoDB" id="3218262at2759"/>
<evidence type="ECO:0000313" key="2">
    <source>
        <dbReference type="EMBL" id="THH21244.1"/>
    </source>
</evidence>
<reference evidence="2 3" key="1">
    <citation type="submission" date="2019-02" db="EMBL/GenBank/DDBJ databases">
        <title>Genome sequencing of the rare red list fungi Antrodiella citrinella (Flaviporus citrinellus).</title>
        <authorList>
            <person name="Buettner E."/>
            <person name="Kellner H."/>
        </authorList>
    </citation>
    <scope>NUCLEOTIDE SEQUENCE [LARGE SCALE GENOMIC DNA]</scope>
    <source>
        <strain evidence="2 3">DSM 108506</strain>
    </source>
</reference>